<protein>
    <recommendedName>
        <fullName evidence="3">Phage tail protein</fullName>
    </recommendedName>
</protein>
<name>A0ABU3F653_9ENTE</name>
<accession>A0ABU3F653</accession>
<evidence type="ECO:0000313" key="1">
    <source>
        <dbReference type="EMBL" id="MDT2602620.1"/>
    </source>
</evidence>
<reference evidence="1 2" key="1">
    <citation type="submission" date="2023-03" db="EMBL/GenBank/DDBJ databases">
        <authorList>
            <person name="Shen W."/>
            <person name="Cai J."/>
        </authorList>
    </citation>
    <scope>NUCLEOTIDE SEQUENCE [LARGE SCALE GENOMIC DNA]</scope>
    <source>
        <strain evidence="1 2">D6-4</strain>
    </source>
</reference>
<feature type="non-terminal residue" evidence="1">
    <location>
        <position position="1"/>
    </location>
</feature>
<evidence type="ECO:0000313" key="2">
    <source>
        <dbReference type="Proteomes" id="UP001252875"/>
    </source>
</evidence>
<feature type="non-terminal residue" evidence="1">
    <location>
        <position position="206"/>
    </location>
</feature>
<organism evidence="1 2">
    <name type="scientific">Enterococcus hulanensis</name>
    <dbReference type="NCBI Taxonomy" id="2559929"/>
    <lineage>
        <taxon>Bacteria</taxon>
        <taxon>Bacillati</taxon>
        <taxon>Bacillota</taxon>
        <taxon>Bacilli</taxon>
        <taxon>Lactobacillales</taxon>
        <taxon>Enterococcaceae</taxon>
        <taxon>Enterococcus</taxon>
    </lineage>
</organism>
<dbReference type="EMBL" id="JARPYI010000039">
    <property type="protein sequence ID" value="MDT2602620.1"/>
    <property type="molecule type" value="Genomic_DNA"/>
</dbReference>
<proteinExistence type="predicted"/>
<dbReference type="Proteomes" id="UP001252875">
    <property type="component" value="Unassembled WGS sequence"/>
</dbReference>
<sequence>ANVINQIVGAESAVLKKDLLADGTEGTASKNVNNGMVPFTAEDYTNLLSKDGVVRSETLVVGDKAAIEFEFTVIETLEKKYPFLFDNIDNMIDKVTLLREIIQDSNLEYTSKVGLLGNKAVSLFLFTPYNNQFTGIVADLNADFITFKKTDYRFKTQFTQTGTQRFRLATSTASDGVTQTWIELKDIRLTIEIEANGKTIIESFIA</sequence>
<comment type="caution">
    <text evidence="1">The sequence shown here is derived from an EMBL/GenBank/DDBJ whole genome shotgun (WGS) entry which is preliminary data.</text>
</comment>
<keyword evidence="2" id="KW-1185">Reference proteome</keyword>
<gene>
    <name evidence="1" type="ORF">P7D85_22920</name>
</gene>
<evidence type="ECO:0008006" key="3">
    <source>
        <dbReference type="Google" id="ProtNLM"/>
    </source>
</evidence>